<organism evidence="1 2">
    <name type="scientific">Mycetocola reblochoni REB411</name>
    <dbReference type="NCBI Taxonomy" id="1255698"/>
    <lineage>
        <taxon>Bacteria</taxon>
        <taxon>Bacillati</taxon>
        <taxon>Actinomycetota</taxon>
        <taxon>Actinomycetes</taxon>
        <taxon>Micrococcales</taxon>
        <taxon>Microbacteriaceae</taxon>
        <taxon>Mycetocola</taxon>
    </lineage>
</organism>
<protein>
    <submittedName>
        <fullName evidence="1">Arginase</fullName>
        <ecNumber evidence="1">3.5.3.1</ecNumber>
    </submittedName>
</protein>
<dbReference type="SUPFAM" id="SSF52768">
    <property type="entry name" value="Arginase/deacetylase"/>
    <property type="match status" value="1"/>
</dbReference>
<dbReference type="InterPro" id="IPR023696">
    <property type="entry name" value="Ureohydrolase_dom_sf"/>
</dbReference>
<dbReference type="Pfam" id="PF00491">
    <property type="entry name" value="Arginase"/>
    <property type="match status" value="1"/>
</dbReference>
<accession>A0A1R4JT48</accession>
<dbReference type="Proteomes" id="UP000196778">
    <property type="component" value="Unassembled WGS sequence"/>
</dbReference>
<keyword evidence="1" id="KW-0378">Hydrolase</keyword>
<dbReference type="GO" id="GO:0004053">
    <property type="term" value="F:arginase activity"/>
    <property type="evidence" value="ECO:0007669"/>
    <property type="project" value="UniProtKB-EC"/>
</dbReference>
<evidence type="ECO:0000313" key="2">
    <source>
        <dbReference type="Proteomes" id="UP000196778"/>
    </source>
</evidence>
<dbReference type="EMBL" id="FUKR01000053">
    <property type="protein sequence ID" value="SJN35197.1"/>
    <property type="molecule type" value="Genomic_DNA"/>
</dbReference>
<proteinExistence type="predicted"/>
<dbReference type="AlphaFoldDB" id="A0A1R4JT48"/>
<reference evidence="2" key="1">
    <citation type="submission" date="2017-02" db="EMBL/GenBank/DDBJ databases">
        <authorList>
            <person name="Dridi B."/>
        </authorList>
    </citation>
    <scope>NUCLEOTIDE SEQUENCE [LARGE SCALE GENOMIC DNA]</scope>
    <source>
        <strain evidence="2">EB411</strain>
    </source>
</reference>
<dbReference type="InterPro" id="IPR006035">
    <property type="entry name" value="Ureohydrolase"/>
</dbReference>
<dbReference type="RefSeq" id="WP_087137432.1">
    <property type="nucleotide sequence ID" value="NZ_FUKR01000053.1"/>
</dbReference>
<dbReference type="OrthoDB" id="7331788at2"/>
<name>A0A1R4JT48_9MICO</name>
<sequence>MARFLLVPLWQGSSSARGLRLQAGAEAIGSDLPPRSTSGVDVPPGAGSDLGTGLARASTILAVRDSVRIALTSTTEPVLTVGGGRSAALGGIDRVLAQRGTPLVVVIAADPGSAAVPVTAEDGSVSADEAFLSLLGEALPPALTPAHPLAPERIVVVDARGDEQAQGSRAAGVPLADASSVVERRAAELGADGCYIAVDLPVLDPEDFTGGELVPFGPSTAQLTDAVDRIAAILPVRGASLTGFAPAGPADVTESMSTVLRVVGSLTRALDRS</sequence>
<dbReference type="GO" id="GO:0046872">
    <property type="term" value="F:metal ion binding"/>
    <property type="evidence" value="ECO:0007669"/>
    <property type="project" value="InterPro"/>
</dbReference>
<dbReference type="Gene3D" id="3.40.800.10">
    <property type="entry name" value="Ureohydrolase domain"/>
    <property type="match status" value="1"/>
</dbReference>
<gene>
    <name evidence="1" type="ORF">FM119_09295</name>
</gene>
<evidence type="ECO:0000313" key="1">
    <source>
        <dbReference type="EMBL" id="SJN35197.1"/>
    </source>
</evidence>
<keyword evidence="2" id="KW-1185">Reference proteome</keyword>
<dbReference type="EC" id="3.5.3.1" evidence="1"/>